<sequence length="188" mass="20162">MGHDGLTSWGTELRLRDLSNAHAHPFRLIPTSEDMEVLATALGLSAVKKLRFEGKLTPIGKRDWQLTGTLGATVVQPCVATLAPVTTRIDTPLSRTYLADHSDEIDVADAEIEAPEDDTIEPLPATLLLSLVAEEALALAAPDYPRAEGVETVSAQITEPGKAPLLDEDTKPFASLKALRDMLGKDDA</sequence>
<dbReference type="AlphaFoldDB" id="A0A1G7STV9"/>
<name>A0A1G7STV9_9RHOB</name>
<evidence type="ECO:0000313" key="2">
    <source>
        <dbReference type="Proteomes" id="UP000182284"/>
    </source>
</evidence>
<evidence type="ECO:0000313" key="1">
    <source>
        <dbReference type="EMBL" id="SDG26517.1"/>
    </source>
</evidence>
<organism evidence="1 2">
    <name type="scientific">Celeribacter baekdonensis</name>
    <dbReference type="NCBI Taxonomy" id="875171"/>
    <lineage>
        <taxon>Bacteria</taxon>
        <taxon>Pseudomonadati</taxon>
        <taxon>Pseudomonadota</taxon>
        <taxon>Alphaproteobacteria</taxon>
        <taxon>Rhodobacterales</taxon>
        <taxon>Roseobacteraceae</taxon>
        <taxon>Celeribacter</taxon>
    </lineage>
</organism>
<dbReference type="InterPro" id="IPR003772">
    <property type="entry name" value="YceD"/>
</dbReference>
<proteinExistence type="predicted"/>
<dbReference type="OrthoDB" id="8443793at2"/>
<accession>A0A1G7STV9</accession>
<gene>
    <name evidence="1" type="ORF">SAMN04488117_11536</name>
</gene>
<dbReference type="RefSeq" id="WP_074646663.1">
    <property type="nucleotide sequence ID" value="NZ_FNBL01000015.1"/>
</dbReference>
<dbReference type="Proteomes" id="UP000182284">
    <property type="component" value="Unassembled WGS sequence"/>
</dbReference>
<dbReference type="EMBL" id="FNBL01000015">
    <property type="protein sequence ID" value="SDG26517.1"/>
    <property type="molecule type" value="Genomic_DNA"/>
</dbReference>
<protein>
    <submittedName>
        <fullName evidence="1">Uncharacterized metal-binding protein YceD, DUF177 family</fullName>
    </submittedName>
</protein>
<dbReference type="Pfam" id="PF02620">
    <property type="entry name" value="YceD"/>
    <property type="match status" value="1"/>
</dbReference>
<reference evidence="1 2" key="1">
    <citation type="submission" date="2016-10" db="EMBL/GenBank/DDBJ databases">
        <authorList>
            <person name="de Groot N.N."/>
        </authorList>
    </citation>
    <scope>NUCLEOTIDE SEQUENCE [LARGE SCALE GENOMIC DNA]</scope>
    <source>
        <strain evidence="1 2">DSM 27375</strain>
    </source>
</reference>